<gene>
    <name evidence="1" type="ORF">PGIGA_G00083430</name>
</gene>
<keyword evidence="2" id="KW-1185">Reference proteome</keyword>
<dbReference type="Proteomes" id="UP000829447">
    <property type="component" value="Linkage Group LG17"/>
</dbReference>
<protein>
    <submittedName>
        <fullName evidence="1">Uncharacterized protein</fullName>
    </submittedName>
</protein>
<proteinExistence type="predicted"/>
<evidence type="ECO:0000313" key="1">
    <source>
        <dbReference type="EMBL" id="MCI4388237.1"/>
    </source>
</evidence>
<sequence>MTNGPSTCTGPYVGLSITSVALLMSVCLNILLYSLRRKDRKNRDVGVTLYQDSFHSDRFEEEEQENQDNPIYGNIFVDGGGSLPVAEYGDYEQMTKKGARQDEKSDPEDVSYASLDLRLVQKRKKKRRYQEKQNQMHKVQTHPPPGAQMRRMEMGADCDVALPSRSSSLIVSRSSIYLNSHQVALETEELQRERERERGRETEWKSNHE</sequence>
<dbReference type="EMBL" id="CM040470">
    <property type="protein sequence ID" value="MCI4388237.1"/>
    <property type="molecule type" value="Genomic_DNA"/>
</dbReference>
<evidence type="ECO:0000313" key="2">
    <source>
        <dbReference type="Proteomes" id="UP000829447"/>
    </source>
</evidence>
<organism evidence="1 2">
    <name type="scientific">Pangasianodon gigas</name>
    <name type="common">Mekong giant catfish</name>
    <name type="synonym">Pangasius gigas</name>
    <dbReference type="NCBI Taxonomy" id="30993"/>
    <lineage>
        <taxon>Eukaryota</taxon>
        <taxon>Metazoa</taxon>
        <taxon>Chordata</taxon>
        <taxon>Craniata</taxon>
        <taxon>Vertebrata</taxon>
        <taxon>Euteleostomi</taxon>
        <taxon>Actinopterygii</taxon>
        <taxon>Neopterygii</taxon>
        <taxon>Teleostei</taxon>
        <taxon>Ostariophysi</taxon>
        <taxon>Siluriformes</taxon>
        <taxon>Pangasiidae</taxon>
        <taxon>Pangasianodon</taxon>
    </lineage>
</organism>
<accession>A0ACC5XAJ8</accession>
<name>A0ACC5XAJ8_PANGG</name>
<comment type="caution">
    <text evidence="1">The sequence shown here is derived from an EMBL/GenBank/DDBJ whole genome shotgun (WGS) entry which is preliminary data.</text>
</comment>
<reference evidence="1 2" key="1">
    <citation type="journal article" date="2022" name="bioRxiv">
        <title>An ancient truncated duplication of the anti-Mullerian hormone receptor type 2 gene is a potential conserved master sex determinant in the Pangasiidae catfish family.</title>
        <authorList>
            <person name="Wen M."/>
            <person name="Pan Q."/>
            <person name="Jouanno E."/>
            <person name="Montfort J."/>
            <person name="Zahm M."/>
            <person name="Cabau C."/>
            <person name="Klopp C."/>
            <person name="Iampietro C."/>
            <person name="Roques C."/>
            <person name="Bouchez O."/>
            <person name="Castinel A."/>
            <person name="Donnadieu C."/>
            <person name="Parrinello H."/>
            <person name="Poncet C."/>
            <person name="Belmonte E."/>
            <person name="Gautier V."/>
            <person name="Avarre J.-C."/>
            <person name="Dugue R."/>
            <person name="Gustiano R."/>
            <person name="Ha T.T.T."/>
            <person name="Campet M."/>
            <person name="Sriphairoj K."/>
            <person name="Ribolli J."/>
            <person name="de Almeida F.L."/>
            <person name="Desvignes T."/>
            <person name="Postlethwait J.H."/>
            <person name="Bucao C.F."/>
            <person name="Robinson-Rechavi M."/>
            <person name="Bobe J."/>
            <person name="Herpin A."/>
            <person name="Guiguen Y."/>
        </authorList>
    </citation>
    <scope>NUCLEOTIDE SEQUENCE [LARGE SCALE GENOMIC DNA]</scope>
    <source>
        <strain evidence="1">YG-Dec2019</strain>
    </source>
</reference>